<proteinExistence type="predicted"/>
<protein>
    <submittedName>
        <fullName evidence="1">Uncharacterized protein</fullName>
    </submittedName>
</protein>
<dbReference type="Proteomes" id="UP000184315">
    <property type="component" value="Unassembled WGS sequence"/>
</dbReference>
<dbReference type="AlphaFoldDB" id="A0A1J1LT01"/>
<dbReference type="STRING" id="671072.PL9214670153"/>
<gene>
    <name evidence="1" type="ORF">PL9214670153</name>
</gene>
<keyword evidence="2" id="KW-1185">Reference proteome</keyword>
<dbReference type="RefSeq" id="WP_072722486.1">
    <property type="nucleotide sequence ID" value="NZ_LN889815.1"/>
</dbReference>
<dbReference type="OrthoDB" id="463029at2"/>
<sequence>MPILILEGQRIPLSPEQAATDETIIKTLLPFYADVAGATLTRKMVDGEEHIEIVKKVGTKGNVALVNSLKAAPEAINPALALSWKLKQPELQGQLTVETLIEIREEIDAAIAQAEIEIHSTSKTISNLIHSSPQPCCYPILCF</sequence>
<accession>A0A1J1LT01</accession>
<organism evidence="1 2">
    <name type="scientific">Planktothrix tepida PCC 9214</name>
    <dbReference type="NCBI Taxonomy" id="671072"/>
    <lineage>
        <taxon>Bacteria</taxon>
        <taxon>Bacillati</taxon>
        <taxon>Cyanobacteriota</taxon>
        <taxon>Cyanophyceae</taxon>
        <taxon>Oscillatoriophycideae</taxon>
        <taxon>Oscillatoriales</taxon>
        <taxon>Microcoleaceae</taxon>
        <taxon>Planktothrix</taxon>
    </lineage>
</organism>
<reference evidence="2" key="1">
    <citation type="submission" date="2015-10" db="EMBL/GenBank/DDBJ databases">
        <authorList>
            <person name="Regsiter A."/>
            <person name="william w."/>
        </authorList>
    </citation>
    <scope>NUCLEOTIDE SEQUENCE [LARGE SCALE GENOMIC DNA]</scope>
</reference>
<evidence type="ECO:0000313" key="2">
    <source>
        <dbReference type="Proteomes" id="UP000184315"/>
    </source>
</evidence>
<dbReference type="EMBL" id="CZDF01000174">
    <property type="protein sequence ID" value="CUR35527.1"/>
    <property type="molecule type" value="Genomic_DNA"/>
</dbReference>
<name>A0A1J1LT01_9CYAN</name>
<evidence type="ECO:0000313" key="1">
    <source>
        <dbReference type="EMBL" id="CUR35527.1"/>
    </source>
</evidence>